<gene>
    <name evidence="2" type="ORF">ACFPCV_31420</name>
</gene>
<dbReference type="EC" id="3.1.1.4" evidence="2"/>
<dbReference type="GO" id="GO:0004623">
    <property type="term" value="F:phospholipase A2 activity"/>
    <property type="evidence" value="ECO:0007669"/>
    <property type="project" value="UniProtKB-EC"/>
</dbReference>
<feature type="transmembrane region" description="Helical" evidence="1">
    <location>
        <begin position="375"/>
        <end position="393"/>
    </location>
</feature>
<feature type="transmembrane region" description="Helical" evidence="1">
    <location>
        <begin position="617"/>
        <end position="637"/>
    </location>
</feature>
<feature type="transmembrane region" description="Helical" evidence="1">
    <location>
        <begin position="190"/>
        <end position="210"/>
    </location>
</feature>
<dbReference type="Proteomes" id="UP001595859">
    <property type="component" value="Unassembled WGS sequence"/>
</dbReference>
<feature type="transmembrane region" description="Helical" evidence="1">
    <location>
        <begin position="6"/>
        <end position="27"/>
    </location>
</feature>
<evidence type="ECO:0000313" key="3">
    <source>
        <dbReference type="Proteomes" id="UP001595859"/>
    </source>
</evidence>
<feature type="transmembrane region" description="Helical" evidence="1">
    <location>
        <begin position="241"/>
        <end position="261"/>
    </location>
</feature>
<evidence type="ECO:0000313" key="2">
    <source>
        <dbReference type="EMBL" id="MFC4858032.1"/>
    </source>
</evidence>
<evidence type="ECO:0000256" key="1">
    <source>
        <dbReference type="SAM" id="Phobius"/>
    </source>
</evidence>
<dbReference type="InterPro" id="IPR036444">
    <property type="entry name" value="PLipase_A2_dom_sf"/>
</dbReference>
<feature type="transmembrane region" description="Helical" evidence="1">
    <location>
        <begin position="504"/>
        <end position="523"/>
    </location>
</feature>
<name>A0ABV9SC29_9PSEU</name>
<dbReference type="EMBL" id="JBHSIS010000022">
    <property type="protein sequence ID" value="MFC4858032.1"/>
    <property type="molecule type" value="Genomic_DNA"/>
</dbReference>
<organism evidence="2 3">
    <name type="scientific">Actinophytocola glycyrrhizae</name>
    <dbReference type="NCBI Taxonomy" id="2044873"/>
    <lineage>
        <taxon>Bacteria</taxon>
        <taxon>Bacillati</taxon>
        <taxon>Actinomycetota</taxon>
        <taxon>Actinomycetes</taxon>
        <taxon>Pseudonocardiales</taxon>
        <taxon>Pseudonocardiaceae</taxon>
    </lineage>
</organism>
<keyword evidence="1" id="KW-1133">Transmembrane helix</keyword>
<feature type="transmembrane region" description="Helical" evidence="1">
    <location>
        <begin position="543"/>
        <end position="562"/>
    </location>
</feature>
<dbReference type="Gene3D" id="1.20.90.10">
    <property type="entry name" value="Phospholipase A2 domain"/>
    <property type="match status" value="1"/>
</dbReference>
<comment type="caution">
    <text evidence="2">The sequence shown here is derived from an EMBL/GenBank/DDBJ whole genome shotgun (WGS) entry which is preliminary data.</text>
</comment>
<feature type="transmembrane region" description="Helical" evidence="1">
    <location>
        <begin position="347"/>
        <end position="368"/>
    </location>
</feature>
<keyword evidence="1" id="KW-0472">Membrane</keyword>
<protein>
    <submittedName>
        <fullName evidence="2">Phospholipase A2</fullName>
        <ecNumber evidence="2">3.1.1.4</ecNumber>
    </submittedName>
</protein>
<feature type="transmembrane region" description="Helical" evidence="1">
    <location>
        <begin position="429"/>
        <end position="449"/>
    </location>
</feature>
<feature type="transmembrane region" description="Helical" evidence="1">
    <location>
        <begin position="273"/>
        <end position="294"/>
    </location>
</feature>
<accession>A0ABV9SC29</accession>
<keyword evidence="2" id="KW-0378">Hydrolase</keyword>
<proteinExistence type="predicted"/>
<feature type="transmembrane region" description="Helical" evidence="1">
    <location>
        <begin position="672"/>
        <end position="692"/>
    </location>
</feature>
<dbReference type="Pfam" id="PF09056">
    <property type="entry name" value="Phospholip_A2_3"/>
    <property type="match status" value="1"/>
</dbReference>
<feature type="transmembrane region" description="Helical" evidence="1">
    <location>
        <begin position="649"/>
        <end position="666"/>
    </location>
</feature>
<dbReference type="SUPFAM" id="SSF48619">
    <property type="entry name" value="Phospholipase A2, PLA2"/>
    <property type="match status" value="1"/>
</dbReference>
<dbReference type="InterPro" id="IPR015141">
    <property type="entry name" value="PLipase_A2_prok/fun"/>
</dbReference>
<feature type="transmembrane region" description="Helical" evidence="1">
    <location>
        <begin position="461"/>
        <end position="484"/>
    </location>
</feature>
<feature type="transmembrane region" description="Helical" evidence="1">
    <location>
        <begin position="399"/>
        <end position="417"/>
    </location>
</feature>
<keyword evidence="1" id="KW-0812">Transmembrane</keyword>
<reference evidence="3" key="1">
    <citation type="journal article" date="2019" name="Int. J. Syst. Evol. Microbiol.">
        <title>The Global Catalogue of Microorganisms (GCM) 10K type strain sequencing project: providing services to taxonomists for standard genome sequencing and annotation.</title>
        <authorList>
            <consortium name="The Broad Institute Genomics Platform"/>
            <consortium name="The Broad Institute Genome Sequencing Center for Infectious Disease"/>
            <person name="Wu L."/>
            <person name="Ma J."/>
        </authorList>
    </citation>
    <scope>NUCLEOTIDE SEQUENCE [LARGE SCALE GENOMIC DNA]</scope>
    <source>
        <strain evidence="3">ZS-22-S1</strain>
    </source>
</reference>
<sequence length="705" mass="74739">MGKPGGLPRFSALVAIVLAAAGFAVIASRPDPPRYKPPTGDVAKAERVIEDQLDPESGRDPIAALPADFQEVSGREPVHMTAPDGTTRAVHPDGGCSSPWGATTWDYSVGCKAHDLGYDLLRYAEAKGQPLSPGLRERLDDRLSADMHAQCRHNPRGSPEACEVVASIYTVGLVVNSWHQRWGPPRNEPVGVWSIAMIVIMLLIAVRAPAIARKGAPRGRPTAHRPVLNETEQAQAHSMSLLRIVSLTGIVLGESLLAFTMRDDSEPAWTWPLTWLLQLVPLFFLAGGHSNLLAWRAMEGHYVTYVASRVGWLIRPVLAFVIAWLVIPLSLELLRVPESATAAFGRLVVQPLWLLGLYLLVVAVTPLMHRLHRRFPLLTPLALLSGVAGLGFVGGSVAAHAGGVLVALLFAQLAFHYADGTLWRIPRAVLLAVAGAAFTGLVLLTVFGAQPKLQLAEPSGYAAFAPSVAGVLLIGIVQTALVALPRERGLRALSTSAPARAAAVVRAAPMTVYLVYLCAMLVLEGLIGVASRAAGVGWLTQPRMIFAVGLIAMPTLLAFLWFERRPPAPAEPATGPPPRRGWQCTLAAILGVAYGALGVVGFAVAGLSGWSATADVLGLPVDPMANLIHLLLGWYLVHCVHLHTSLRPGPWLVTAIACVPPMLTTVSGPGTVVHSVTMIGALAVAVACMPALTRTAAPRPVPAGR</sequence>
<dbReference type="RefSeq" id="WP_378060198.1">
    <property type="nucleotide sequence ID" value="NZ_JBHSIS010000022.1"/>
</dbReference>
<feature type="transmembrane region" description="Helical" evidence="1">
    <location>
        <begin position="582"/>
        <end position="605"/>
    </location>
</feature>
<keyword evidence="3" id="KW-1185">Reference proteome</keyword>
<feature type="transmembrane region" description="Helical" evidence="1">
    <location>
        <begin position="306"/>
        <end position="327"/>
    </location>
</feature>